<dbReference type="InterPro" id="IPR003661">
    <property type="entry name" value="HisK_dim/P_dom"/>
</dbReference>
<dbReference type="Pfam" id="PF00512">
    <property type="entry name" value="HisKA"/>
    <property type="match status" value="1"/>
</dbReference>
<evidence type="ECO:0000259" key="10">
    <source>
        <dbReference type="PROSITE" id="PS50109"/>
    </source>
</evidence>
<dbReference type="PRINTS" id="PR00344">
    <property type="entry name" value="BCTRLSENSOR"/>
</dbReference>
<dbReference type="Gene3D" id="3.40.50.2300">
    <property type="match status" value="1"/>
</dbReference>
<dbReference type="SUPFAM" id="SSF47384">
    <property type="entry name" value="Homodimeric domain of signal transducing histidine kinase"/>
    <property type="match status" value="1"/>
</dbReference>
<dbReference type="Pfam" id="PF13426">
    <property type="entry name" value="PAS_9"/>
    <property type="match status" value="1"/>
</dbReference>
<feature type="transmembrane region" description="Helical" evidence="9">
    <location>
        <begin position="71"/>
        <end position="88"/>
    </location>
</feature>
<evidence type="ECO:0000313" key="13">
    <source>
        <dbReference type="EMBL" id="XDT71677.1"/>
    </source>
</evidence>
<dbReference type="InterPro" id="IPR011006">
    <property type="entry name" value="CheY-like_superfamily"/>
</dbReference>
<dbReference type="RefSeq" id="WP_369600702.1">
    <property type="nucleotide sequence ID" value="NZ_CP154858.1"/>
</dbReference>
<evidence type="ECO:0000256" key="6">
    <source>
        <dbReference type="ARBA" id="ARBA00023012"/>
    </source>
</evidence>
<sequence length="961" mass="106168">MTTQTAMTGPEEGLRVTATNLAAGALLCLLIVLALLPATPNPLRGLLVVLALFMGAAIGLNVAGQTRSGRGLFLLTSFFCVFGLSTVLGPESGVMLWYPVVMLAAYTAFDEQHRSLSHWLVGLALTLATADILLEVHLPDTWLEGVSPPDSLRWLLVPGAVLTGALLIHALMKQVEQSRRALVRSHEKLEAIITTMNDVVFEVDEKLNVLNIWTADERALPYPRSLYESIPPRELLPAALYSLFEHHARQARETGRSVTFEYLSPTNGRFYEASIIPLRSADGGLRYSVALRDRTRERQRSQRMHINDEIIRKSWTAVLFVDPEGIIRYANDAAHQLYHMNQHDTLTGRNLSECMGENAAGRLLAALRSRSSHEGELEQARPDGSTFSAWIAGSAITDEHEGLLGYSLFVRDNSQEKEARTQLLISEQRFRSMTEHAPGVVFEAQAFRSLDDWMFTFMSPQLESSLGLSVQAVLDDKNVLLERIPEPDRQPVLNALRDAARGLRGWRQEFRLRVGPGDERWIRGISTPIRWDHSSVVFHGILMDITGEKRYREMLLEKKAQAEAISRIKSDFLSTMSHEIRTPLNAIIGLAHLLLEESPREDQVDNLRTLAFSAQSLLSLINDILDYSKIEAGKIELEQTLFSLQTLVDSLMKAHTPHAREKGIHLRSKLDERLPAHFRGDPTRLSQILNNLLSNAIKFTHDGWVELRIETAPPLPAAGTNLTTLCLSVTDTGSGIPADKLDHIFERFTQADESITRAYGGTGLGLAITKGLVDVFGGRIEVDSEPGIGSTFRVLLPLEPVSAEAVSDALPPATRTDLLRGKSVLLVDDNRVNVMVGTKLLKRWGARVTTALNGLEAIEVCRHQHFDLILMDLQMPLMDGFEASRILQEEGLLNGARIIALTAATTDEVRQEAAESGIHIILAKPINPDQLAVSLQQFAAGETGHDGSPDGNPSAHTDTSV</sequence>
<keyword evidence="13" id="KW-0067">ATP-binding</keyword>
<keyword evidence="9" id="KW-0812">Transmembrane</keyword>
<keyword evidence="6" id="KW-0902">Two-component regulatory system</keyword>
<dbReference type="FunFam" id="3.30.565.10:FF:000010">
    <property type="entry name" value="Sensor histidine kinase RcsC"/>
    <property type="match status" value="1"/>
</dbReference>
<keyword evidence="3 7" id="KW-0597">Phosphoprotein</keyword>
<dbReference type="InterPro" id="IPR004358">
    <property type="entry name" value="Sig_transdc_His_kin-like_C"/>
</dbReference>
<evidence type="ECO:0000256" key="1">
    <source>
        <dbReference type="ARBA" id="ARBA00000085"/>
    </source>
</evidence>
<dbReference type="InterPro" id="IPR035965">
    <property type="entry name" value="PAS-like_dom_sf"/>
</dbReference>
<gene>
    <name evidence="13" type="ORF">AAIA72_12790</name>
</gene>
<dbReference type="GO" id="GO:0000155">
    <property type="term" value="F:phosphorelay sensor kinase activity"/>
    <property type="evidence" value="ECO:0007669"/>
    <property type="project" value="InterPro"/>
</dbReference>
<feature type="transmembrane region" description="Helical" evidence="9">
    <location>
        <begin position="45"/>
        <end position="64"/>
    </location>
</feature>
<dbReference type="PROSITE" id="PS50110">
    <property type="entry name" value="RESPONSE_REGULATORY"/>
    <property type="match status" value="1"/>
</dbReference>
<evidence type="ECO:0000256" key="3">
    <source>
        <dbReference type="ARBA" id="ARBA00022553"/>
    </source>
</evidence>
<feature type="domain" description="Response regulatory" evidence="11">
    <location>
        <begin position="823"/>
        <end position="939"/>
    </location>
</feature>
<dbReference type="InterPro" id="IPR001789">
    <property type="entry name" value="Sig_transdc_resp-reg_receiver"/>
</dbReference>
<dbReference type="Pfam" id="PF00072">
    <property type="entry name" value="Response_reg"/>
    <property type="match status" value="1"/>
</dbReference>
<dbReference type="Pfam" id="PF08448">
    <property type="entry name" value="PAS_4"/>
    <property type="match status" value="1"/>
</dbReference>
<dbReference type="CDD" id="cd16922">
    <property type="entry name" value="HATPase_EvgS-ArcB-TorS-like"/>
    <property type="match status" value="1"/>
</dbReference>
<dbReference type="SMART" id="SM00387">
    <property type="entry name" value="HATPase_c"/>
    <property type="match status" value="1"/>
</dbReference>
<dbReference type="GO" id="GO:0005524">
    <property type="term" value="F:ATP binding"/>
    <property type="evidence" value="ECO:0007669"/>
    <property type="project" value="UniProtKB-KW"/>
</dbReference>
<dbReference type="InterPro" id="IPR013656">
    <property type="entry name" value="PAS_4"/>
</dbReference>
<dbReference type="CDD" id="cd00082">
    <property type="entry name" value="HisKA"/>
    <property type="match status" value="1"/>
</dbReference>
<keyword evidence="9" id="KW-1133">Transmembrane helix</keyword>
<evidence type="ECO:0000256" key="7">
    <source>
        <dbReference type="PROSITE-ProRule" id="PRU00169"/>
    </source>
</evidence>
<feature type="region of interest" description="Disordered" evidence="8">
    <location>
        <begin position="941"/>
        <end position="961"/>
    </location>
</feature>
<feature type="transmembrane region" description="Helical" evidence="9">
    <location>
        <begin position="21"/>
        <end position="39"/>
    </location>
</feature>
<dbReference type="InterPro" id="IPR005467">
    <property type="entry name" value="His_kinase_dom"/>
</dbReference>
<dbReference type="SUPFAM" id="SSF55874">
    <property type="entry name" value="ATPase domain of HSP90 chaperone/DNA topoisomerase II/histidine kinase"/>
    <property type="match status" value="1"/>
</dbReference>
<dbReference type="InterPro" id="IPR036097">
    <property type="entry name" value="HisK_dim/P_sf"/>
</dbReference>
<proteinExistence type="predicted"/>
<dbReference type="Gene3D" id="1.10.287.130">
    <property type="match status" value="1"/>
</dbReference>
<dbReference type="InterPro" id="IPR013655">
    <property type="entry name" value="PAS_fold_3"/>
</dbReference>
<dbReference type="PANTHER" id="PTHR43047:SF64">
    <property type="entry name" value="HISTIDINE KINASE CONTAINING CHEY-HOMOLOGOUS RECEIVER DOMAIN AND PAS DOMAIN-RELATED"/>
    <property type="match status" value="1"/>
</dbReference>
<evidence type="ECO:0000256" key="5">
    <source>
        <dbReference type="ARBA" id="ARBA00022777"/>
    </source>
</evidence>
<dbReference type="Gene3D" id="3.30.565.10">
    <property type="entry name" value="Histidine kinase-like ATPase, C-terminal domain"/>
    <property type="match status" value="1"/>
</dbReference>
<dbReference type="EMBL" id="CP154858">
    <property type="protein sequence ID" value="XDT71677.1"/>
    <property type="molecule type" value="Genomic_DNA"/>
</dbReference>
<feature type="modified residue" description="4-aspartylphosphate" evidence="7">
    <location>
        <position position="872"/>
    </location>
</feature>
<dbReference type="Pfam" id="PF02518">
    <property type="entry name" value="HATPase_c"/>
    <property type="match status" value="1"/>
</dbReference>
<dbReference type="InterPro" id="IPR000014">
    <property type="entry name" value="PAS"/>
</dbReference>
<dbReference type="SUPFAM" id="SSF55785">
    <property type="entry name" value="PYP-like sensor domain (PAS domain)"/>
    <property type="match status" value="3"/>
</dbReference>
<keyword evidence="9" id="KW-0472">Membrane</keyword>
<evidence type="ECO:0000256" key="8">
    <source>
        <dbReference type="SAM" id="MobiDB-lite"/>
    </source>
</evidence>
<feature type="domain" description="Histidine kinase" evidence="10">
    <location>
        <begin position="575"/>
        <end position="800"/>
    </location>
</feature>
<dbReference type="SMART" id="SM00091">
    <property type="entry name" value="PAS"/>
    <property type="match status" value="3"/>
</dbReference>
<name>A0AB39UTR7_9GAMM</name>
<dbReference type="PANTHER" id="PTHR43047">
    <property type="entry name" value="TWO-COMPONENT HISTIDINE PROTEIN KINASE"/>
    <property type="match status" value="1"/>
</dbReference>
<dbReference type="PROSITE" id="PS50113">
    <property type="entry name" value="PAC"/>
    <property type="match status" value="1"/>
</dbReference>
<keyword evidence="13" id="KW-0547">Nucleotide-binding</keyword>
<reference evidence="13" key="1">
    <citation type="submission" date="2024-05" db="EMBL/GenBank/DDBJ databases">
        <title>Genome sequencing of novel strain.</title>
        <authorList>
            <person name="Ganbat D."/>
            <person name="Ganbat S."/>
            <person name="Lee S.-J."/>
        </authorList>
    </citation>
    <scope>NUCLEOTIDE SEQUENCE</scope>
    <source>
        <strain evidence="13">SMD15-11</strain>
    </source>
</reference>
<dbReference type="InterPro" id="IPR000700">
    <property type="entry name" value="PAS-assoc_C"/>
</dbReference>
<dbReference type="CDD" id="cd17546">
    <property type="entry name" value="REC_hyHK_CKI1_RcsC-like"/>
    <property type="match status" value="1"/>
</dbReference>
<dbReference type="InterPro" id="IPR003594">
    <property type="entry name" value="HATPase_dom"/>
</dbReference>
<dbReference type="Gene3D" id="3.30.450.20">
    <property type="entry name" value="PAS domain"/>
    <property type="match status" value="3"/>
</dbReference>
<evidence type="ECO:0000256" key="9">
    <source>
        <dbReference type="SAM" id="Phobius"/>
    </source>
</evidence>
<dbReference type="Pfam" id="PF08447">
    <property type="entry name" value="PAS_3"/>
    <property type="match status" value="1"/>
</dbReference>
<dbReference type="KEGG" id="tcd:AAIA72_12790"/>
<dbReference type="InterPro" id="IPR036890">
    <property type="entry name" value="HATPase_C_sf"/>
</dbReference>
<dbReference type="SMART" id="SM00086">
    <property type="entry name" value="PAC"/>
    <property type="match status" value="3"/>
</dbReference>
<feature type="domain" description="PAC" evidence="12">
    <location>
        <begin position="373"/>
        <end position="425"/>
    </location>
</feature>
<evidence type="ECO:0000256" key="4">
    <source>
        <dbReference type="ARBA" id="ARBA00022679"/>
    </source>
</evidence>
<dbReference type="InterPro" id="IPR001610">
    <property type="entry name" value="PAC"/>
</dbReference>
<comment type="catalytic activity">
    <reaction evidence="1">
        <text>ATP + protein L-histidine = ADP + protein N-phospho-L-histidine.</text>
        <dbReference type="EC" id="2.7.13.3"/>
    </reaction>
</comment>
<organism evidence="13">
    <name type="scientific">Thermohahella caldifontis</name>
    <dbReference type="NCBI Taxonomy" id="3142973"/>
    <lineage>
        <taxon>Bacteria</taxon>
        <taxon>Pseudomonadati</taxon>
        <taxon>Pseudomonadota</taxon>
        <taxon>Gammaproteobacteria</taxon>
        <taxon>Oceanospirillales</taxon>
        <taxon>Hahellaceae</taxon>
        <taxon>Thermohahella</taxon>
    </lineage>
</organism>
<evidence type="ECO:0000256" key="2">
    <source>
        <dbReference type="ARBA" id="ARBA00012438"/>
    </source>
</evidence>
<dbReference type="SUPFAM" id="SSF52172">
    <property type="entry name" value="CheY-like"/>
    <property type="match status" value="1"/>
</dbReference>
<dbReference type="NCBIfam" id="TIGR00229">
    <property type="entry name" value="sensory_box"/>
    <property type="match status" value="2"/>
</dbReference>
<dbReference type="EC" id="2.7.13.3" evidence="2"/>
<keyword evidence="5" id="KW-0418">Kinase</keyword>
<keyword evidence="4" id="KW-0808">Transferase</keyword>
<dbReference type="SMART" id="SM00448">
    <property type="entry name" value="REC"/>
    <property type="match status" value="1"/>
</dbReference>
<dbReference type="PROSITE" id="PS50109">
    <property type="entry name" value="HIS_KIN"/>
    <property type="match status" value="1"/>
</dbReference>
<dbReference type="SMART" id="SM00388">
    <property type="entry name" value="HisKA"/>
    <property type="match status" value="1"/>
</dbReference>
<evidence type="ECO:0000259" key="11">
    <source>
        <dbReference type="PROSITE" id="PS50110"/>
    </source>
</evidence>
<accession>A0AB39UTR7</accession>
<dbReference type="CDD" id="cd00130">
    <property type="entry name" value="PAS"/>
    <property type="match status" value="2"/>
</dbReference>
<protein>
    <recommendedName>
        <fullName evidence="2">histidine kinase</fullName>
        <ecNumber evidence="2">2.7.13.3</ecNumber>
    </recommendedName>
</protein>
<evidence type="ECO:0000259" key="12">
    <source>
        <dbReference type="PROSITE" id="PS50113"/>
    </source>
</evidence>
<dbReference type="AlphaFoldDB" id="A0AB39UTR7"/>